<sequence>ALRVCTLSSIFVCSYCAWVFMNANHCFKNSRNFIKYVLSRDKQITINALARSSISDEYILNACNDAEDGRKRVRIIRGSINDEAAVREGLNEADVVVHMAAVVNFILKVQPWGYFTEFEKVNIQGTSQLLSIISTLPQKPRFIYISSFTALLSNHYSKDALPDWAPYSKSKCLAEDLVLKSNYSNVIVLRLGWLWGNDDNVLLPKLKNLSKNPLWLFTPECWELSILHVTNACEAIFLSWFHQVEENKIYEIEDSEGKIKVEDFMEFYVGAVSNVNPPRPFTIRPPKWLIWGSITFIEWIPFLGYSKRWMFDGCNRESLLCLFQDFRLYSDNAKKELGYVGHVSREQGIQELKRMHLSE</sequence>
<comment type="caution">
    <text evidence="3">The sequence shown here is derived from an EMBL/GenBank/DDBJ whole genome shotgun (WGS) entry which is preliminary data.</text>
</comment>
<dbReference type="PANTHER" id="PTHR48079">
    <property type="entry name" value="PROTEIN YEEZ"/>
    <property type="match status" value="1"/>
</dbReference>
<reference evidence="3 4" key="1">
    <citation type="submission" date="2021-06" db="EMBL/GenBank/DDBJ databases">
        <authorList>
            <person name="Kallberg Y."/>
            <person name="Tangrot J."/>
            <person name="Rosling A."/>
        </authorList>
    </citation>
    <scope>NUCLEOTIDE SEQUENCE [LARGE SCALE GENOMIC DNA]</scope>
    <source>
        <strain evidence="3 4">120-4 pot B 10/14</strain>
    </source>
</reference>
<evidence type="ECO:0000256" key="1">
    <source>
        <dbReference type="SAM" id="SignalP"/>
    </source>
</evidence>
<evidence type="ECO:0000313" key="4">
    <source>
        <dbReference type="Proteomes" id="UP000789901"/>
    </source>
</evidence>
<proteinExistence type="predicted"/>
<dbReference type="SUPFAM" id="SSF51735">
    <property type="entry name" value="NAD(P)-binding Rossmann-fold domains"/>
    <property type="match status" value="1"/>
</dbReference>
<dbReference type="Pfam" id="PF01073">
    <property type="entry name" value="3Beta_HSD"/>
    <property type="match status" value="1"/>
</dbReference>
<name>A0ABN7UAW0_GIGMA</name>
<dbReference type="InterPro" id="IPR051783">
    <property type="entry name" value="NAD(P)-dependent_oxidoreduct"/>
</dbReference>
<dbReference type="InterPro" id="IPR002225">
    <property type="entry name" value="3Beta_OHSteriod_DH/Estase"/>
</dbReference>
<dbReference type="PANTHER" id="PTHR48079:SF6">
    <property type="entry name" value="NAD(P)-BINDING DOMAIN-CONTAINING PROTEIN-RELATED"/>
    <property type="match status" value="1"/>
</dbReference>
<dbReference type="Proteomes" id="UP000789901">
    <property type="component" value="Unassembled WGS sequence"/>
</dbReference>
<dbReference type="EMBL" id="CAJVQB010001822">
    <property type="protein sequence ID" value="CAG8551957.1"/>
    <property type="molecule type" value="Genomic_DNA"/>
</dbReference>
<dbReference type="Gene3D" id="3.40.50.720">
    <property type="entry name" value="NAD(P)-binding Rossmann-like Domain"/>
    <property type="match status" value="1"/>
</dbReference>
<evidence type="ECO:0000259" key="2">
    <source>
        <dbReference type="Pfam" id="PF01073"/>
    </source>
</evidence>
<gene>
    <name evidence="3" type="ORF">GMARGA_LOCUS4601</name>
</gene>
<protein>
    <submittedName>
        <fullName evidence="3">39545_t:CDS:1</fullName>
    </submittedName>
</protein>
<keyword evidence="4" id="KW-1185">Reference proteome</keyword>
<organism evidence="3 4">
    <name type="scientific">Gigaspora margarita</name>
    <dbReference type="NCBI Taxonomy" id="4874"/>
    <lineage>
        <taxon>Eukaryota</taxon>
        <taxon>Fungi</taxon>
        <taxon>Fungi incertae sedis</taxon>
        <taxon>Mucoromycota</taxon>
        <taxon>Glomeromycotina</taxon>
        <taxon>Glomeromycetes</taxon>
        <taxon>Diversisporales</taxon>
        <taxon>Gigasporaceae</taxon>
        <taxon>Gigaspora</taxon>
    </lineage>
</organism>
<feature type="non-terminal residue" evidence="3">
    <location>
        <position position="1"/>
    </location>
</feature>
<feature type="domain" description="3-beta hydroxysteroid dehydrogenase/isomerase" evidence="2">
    <location>
        <begin position="69"/>
        <end position="218"/>
    </location>
</feature>
<accession>A0ABN7UAW0</accession>
<evidence type="ECO:0000313" key="3">
    <source>
        <dbReference type="EMBL" id="CAG8551957.1"/>
    </source>
</evidence>
<feature type="signal peptide" evidence="1">
    <location>
        <begin position="1"/>
        <end position="16"/>
    </location>
</feature>
<dbReference type="InterPro" id="IPR036291">
    <property type="entry name" value="NAD(P)-bd_dom_sf"/>
</dbReference>
<keyword evidence="1" id="KW-0732">Signal</keyword>
<feature type="chain" id="PRO_5047006374" evidence="1">
    <location>
        <begin position="17"/>
        <end position="359"/>
    </location>
</feature>